<dbReference type="AlphaFoldDB" id="A0AAN9TMJ5"/>
<accession>A0AAN9TMJ5</accession>
<evidence type="ECO:0000313" key="3">
    <source>
        <dbReference type="Proteomes" id="UP001367676"/>
    </source>
</evidence>
<evidence type="ECO:0000256" key="1">
    <source>
        <dbReference type="SAM" id="MobiDB-lite"/>
    </source>
</evidence>
<dbReference type="EMBL" id="JBBCAQ010000010">
    <property type="protein sequence ID" value="KAK7601914.1"/>
    <property type="molecule type" value="Genomic_DNA"/>
</dbReference>
<gene>
    <name evidence="2" type="ORF">V9T40_009355</name>
</gene>
<comment type="caution">
    <text evidence="2">The sequence shown here is derived from an EMBL/GenBank/DDBJ whole genome shotgun (WGS) entry which is preliminary data.</text>
</comment>
<proteinExistence type="predicted"/>
<feature type="region of interest" description="Disordered" evidence="1">
    <location>
        <begin position="1"/>
        <end position="20"/>
    </location>
</feature>
<name>A0AAN9TMJ5_9HEMI</name>
<sequence>MKFVGETSVGETSVDKKVGTLHEEAETKHITALFGKHIHDPDPSHIQGAAVITRAKKRALETLEPTSTVISESVQGLARCSYLSRPNR</sequence>
<evidence type="ECO:0000313" key="2">
    <source>
        <dbReference type="EMBL" id="KAK7601914.1"/>
    </source>
</evidence>
<protein>
    <submittedName>
        <fullName evidence="2">Uncharacterized protein</fullName>
    </submittedName>
</protein>
<dbReference type="Proteomes" id="UP001367676">
    <property type="component" value="Unassembled WGS sequence"/>
</dbReference>
<reference evidence="2 3" key="1">
    <citation type="submission" date="2024-03" db="EMBL/GenBank/DDBJ databases">
        <title>Adaptation during the transition from Ophiocordyceps entomopathogen to insect associate is accompanied by gene loss and intensified selection.</title>
        <authorList>
            <person name="Ward C.M."/>
            <person name="Onetto C.A."/>
            <person name="Borneman A.R."/>
        </authorList>
    </citation>
    <scope>NUCLEOTIDE SEQUENCE [LARGE SCALE GENOMIC DNA]</scope>
    <source>
        <strain evidence="2">AWRI1</strain>
        <tissue evidence="2">Single Adult Female</tissue>
    </source>
</reference>
<organism evidence="2 3">
    <name type="scientific">Parthenolecanium corni</name>
    <dbReference type="NCBI Taxonomy" id="536013"/>
    <lineage>
        <taxon>Eukaryota</taxon>
        <taxon>Metazoa</taxon>
        <taxon>Ecdysozoa</taxon>
        <taxon>Arthropoda</taxon>
        <taxon>Hexapoda</taxon>
        <taxon>Insecta</taxon>
        <taxon>Pterygota</taxon>
        <taxon>Neoptera</taxon>
        <taxon>Paraneoptera</taxon>
        <taxon>Hemiptera</taxon>
        <taxon>Sternorrhyncha</taxon>
        <taxon>Coccoidea</taxon>
        <taxon>Coccidae</taxon>
        <taxon>Parthenolecanium</taxon>
    </lineage>
</organism>
<keyword evidence="3" id="KW-1185">Reference proteome</keyword>